<dbReference type="PROSITE" id="PS50887">
    <property type="entry name" value="GGDEF"/>
    <property type="match status" value="1"/>
</dbReference>
<dbReference type="Pfam" id="PF00990">
    <property type="entry name" value="GGDEF"/>
    <property type="match status" value="1"/>
</dbReference>
<dbReference type="InterPro" id="IPR052163">
    <property type="entry name" value="DGC-Regulatory_Protein"/>
</dbReference>
<dbReference type="CDD" id="cd01949">
    <property type="entry name" value="GGDEF"/>
    <property type="match status" value="1"/>
</dbReference>
<dbReference type="GO" id="GO:0003824">
    <property type="term" value="F:catalytic activity"/>
    <property type="evidence" value="ECO:0007669"/>
    <property type="project" value="UniProtKB-ARBA"/>
</dbReference>
<dbReference type="InterPro" id="IPR043128">
    <property type="entry name" value="Rev_trsase/Diguanyl_cyclase"/>
</dbReference>
<feature type="domain" description="GGDEF" evidence="1">
    <location>
        <begin position="245"/>
        <end position="391"/>
    </location>
</feature>
<dbReference type="FunFam" id="3.30.70.270:FF:000001">
    <property type="entry name" value="Diguanylate cyclase domain protein"/>
    <property type="match status" value="1"/>
</dbReference>
<sequence length="391" mass="43360">MVIFLLILLGIPIFGWLQYRQAHSLENLTRPSFSGFEWNAFKLELRVLSLRSALFEAQMRQDTPQLIEQVSTQYSLFFAHMSSIDNGESREAMQDAPIFQTVLAQAHAFVKQADPVLESVSPTPDYPAMQLLLDQVDSLHANVHRLVIEAHSRRYLQSSQLIQEVTALGNYLLVLSSVVLVLGIGWGVSAMRNLSLTLQRQQQFKELYLHSSFHASHDFLTGLANRRLLYDQLQHALASSKRHNAYGAVILIDLDNFKPINDTYGHDAGDMLLVEVAKRMKNCVRDVDTVARLGGDEFAVLLGQINGPAEDVNGTVSMVSQKLLDALSAPYLLTPLGQKAEPGGIRHVCTASVGVAVFFKDELSADQIIKAADAAMYRAKQLGGNRSERAT</sequence>
<organism evidence="2 3">
    <name type="scientific">Rhodoferax fermentans</name>
    <dbReference type="NCBI Taxonomy" id="28066"/>
    <lineage>
        <taxon>Bacteria</taxon>
        <taxon>Pseudomonadati</taxon>
        <taxon>Pseudomonadota</taxon>
        <taxon>Betaproteobacteria</taxon>
        <taxon>Burkholderiales</taxon>
        <taxon>Comamonadaceae</taxon>
        <taxon>Rhodoferax</taxon>
    </lineage>
</organism>
<name>A0A1T1ARA7_RHOFE</name>
<dbReference type="NCBIfam" id="TIGR00254">
    <property type="entry name" value="GGDEF"/>
    <property type="match status" value="1"/>
</dbReference>
<dbReference type="OrthoDB" id="9803824at2"/>
<keyword evidence="3" id="KW-1185">Reference proteome</keyword>
<accession>A0A1T1ARA7</accession>
<gene>
    <name evidence="2" type="ORF">RF819_07110</name>
</gene>
<dbReference type="InterPro" id="IPR029787">
    <property type="entry name" value="Nucleotide_cyclase"/>
</dbReference>
<comment type="caution">
    <text evidence="2">The sequence shown here is derived from an EMBL/GenBank/DDBJ whole genome shotgun (WGS) entry which is preliminary data.</text>
</comment>
<dbReference type="PANTHER" id="PTHR46663">
    <property type="entry name" value="DIGUANYLATE CYCLASE DGCT-RELATED"/>
    <property type="match status" value="1"/>
</dbReference>
<dbReference type="InterPro" id="IPR000160">
    <property type="entry name" value="GGDEF_dom"/>
</dbReference>
<dbReference type="Proteomes" id="UP000190750">
    <property type="component" value="Unassembled WGS sequence"/>
</dbReference>
<dbReference type="EMBL" id="MTJN01000002">
    <property type="protein sequence ID" value="OOV06533.1"/>
    <property type="molecule type" value="Genomic_DNA"/>
</dbReference>
<dbReference type="SMART" id="SM00267">
    <property type="entry name" value="GGDEF"/>
    <property type="match status" value="1"/>
</dbReference>
<evidence type="ECO:0000259" key="1">
    <source>
        <dbReference type="PROSITE" id="PS50887"/>
    </source>
</evidence>
<dbReference type="STRING" id="28066.RF819_07110"/>
<proteinExistence type="predicted"/>
<dbReference type="AlphaFoldDB" id="A0A1T1ARA7"/>
<protein>
    <recommendedName>
        <fullName evidence="1">GGDEF domain-containing protein</fullName>
    </recommendedName>
</protein>
<dbReference type="PANTHER" id="PTHR46663:SF3">
    <property type="entry name" value="SLL0267 PROTEIN"/>
    <property type="match status" value="1"/>
</dbReference>
<dbReference type="SUPFAM" id="SSF55073">
    <property type="entry name" value="Nucleotide cyclase"/>
    <property type="match status" value="1"/>
</dbReference>
<evidence type="ECO:0000313" key="2">
    <source>
        <dbReference type="EMBL" id="OOV06533.1"/>
    </source>
</evidence>
<dbReference type="Gene3D" id="3.30.70.270">
    <property type="match status" value="1"/>
</dbReference>
<evidence type="ECO:0000313" key="3">
    <source>
        <dbReference type="Proteomes" id="UP000190750"/>
    </source>
</evidence>
<reference evidence="2 3" key="1">
    <citation type="submission" date="2017-01" db="EMBL/GenBank/DDBJ databases">
        <title>Genome sequencing of Rhodoferax fermentans JCM 7819.</title>
        <authorList>
            <person name="Kim Y.J."/>
            <person name="Farh M.E.-A."/>
            <person name="Yang D.-C."/>
        </authorList>
    </citation>
    <scope>NUCLEOTIDE SEQUENCE [LARGE SCALE GENOMIC DNA]</scope>
    <source>
        <strain evidence="2 3">JCM 7819</strain>
    </source>
</reference>